<name>G8NW89_GRAMM</name>
<dbReference type="InterPro" id="IPR022655">
    <property type="entry name" value="DUF1553"/>
</dbReference>
<evidence type="ECO:0000256" key="3">
    <source>
        <dbReference type="ARBA" id="ARBA00023004"/>
    </source>
</evidence>
<keyword evidence="3 4" id="KW-0408">Iron</keyword>
<keyword evidence="2 4" id="KW-0479">Metal-binding</keyword>
<evidence type="ECO:0000256" key="2">
    <source>
        <dbReference type="ARBA" id="ARBA00022723"/>
    </source>
</evidence>
<dbReference type="eggNOG" id="COG2010">
    <property type="taxonomic scope" value="Bacteria"/>
</dbReference>
<dbReference type="PANTHER" id="PTHR35889:SF3">
    <property type="entry name" value="F-BOX DOMAIN-CONTAINING PROTEIN"/>
    <property type="match status" value="1"/>
</dbReference>
<dbReference type="GO" id="GO:0046872">
    <property type="term" value="F:metal ion binding"/>
    <property type="evidence" value="ECO:0007669"/>
    <property type="project" value="UniProtKB-KW"/>
</dbReference>
<dbReference type="GO" id="GO:0020037">
    <property type="term" value="F:heme binding"/>
    <property type="evidence" value="ECO:0007669"/>
    <property type="project" value="InterPro"/>
</dbReference>
<feature type="signal peptide" evidence="5">
    <location>
        <begin position="1"/>
        <end position="27"/>
    </location>
</feature>
<dbReference type="Pfam" id="PF07587">
    <property type="entry name" value="PSD1"/>
    <property type="match status" value="1"/>
</dbReference>
<dbReference type="SUPFAM" id="SSF46626">
    <property type="entry name" value="Cytochrome c"/>
    <property type="match status" value="2"/>
</dbReference>
<keyword evidence="1 4" id="KW-0349">Heme</keyword>
<dbReference type="Pfam" id="PF07635">
    <property type="entry name" value="PSCyt1"/>
    <property type="match status" value="2"/>
</dbReference>
<dbReference type="InterPro" id="IPR009056">
    <property type="entry name" value="Cyt_c-like_dom"/>
</dbReference>
<dbReference type="KEGG" id="gma:AciX8_2283"/>
<evidence type="ECO:0000313" key="7">
    <source>
        <dbReference type="EMBL" id="AEU36601.1"/>
    </source>
</evidence>
<evidence type="ECO:0000256" key="1">
    <source>
        <dbReference type="ARBA" id="ARBA00022617"/>
    </source>
</evidence>
<dbReference type="PROSITE" id="PS51007">
    <property type="entry name" value="CYTC"/>
    <property type="match status" value="2"/>
</dbReference>
<accession>G8NW89</accession>
<dbReference type="PANTHER" id="PTHR35889">
    <property type="entry name" value="CYCLOINULO-OLIGOSACCHARIDE FRUCTANOTRANSFERASE-RELATED"/>
    <property type="match status" value="1"/>
</dbReference>
<reference evidence="7 8" key="1">
    <citation type="submission" date="2011-11" db="EMBL/GenBank/DDBJ databases">
        <title>Complete sequence of Granulicella mallensis MP5ACTX8.</title>
        <authorList>
            <consortium name="US DOE Joint Genome Institute"/>
            <person name="Lucas S."/>
            <person name="Copeland A."/>
            <person name="Lapidus A."/>
            <person name="Cheng J.-F."/>
            <person name="Goodwin L."/>
            <person name="Pitluck S."/>
            <person name="Peters L."/>
            <person name="Lu M."/>
            <person name="Detter J.C."/>
            <person name="Han C."/>
            <person name="Tapia R."/>
            <person name="Land M."/>
            <person name="Hauser L."/>
            <person name="Kyrpides N."/>
            <person name="Ivanova N."/>
            <person name="Mikhailova N."/>
            <person name="Pagani I."/>
            <person name="Rawat S."/>
            <person name="Mannisto M."/>
            <person name="Haggblom M."/>
            <person name="Woyke T."/>
        </authorList>
    </citation>
    <scope>NUCLEOTIDE SEQUENCE [LARGE SCALE GENOMIC DNA]</scope>
    <source>
        <strain evidence="8">ATCC BAA-1857 / DSM 23137 / MP5ACTX8</strain>
    </source>
</reference>
<feature type="chain" id="PRO_5003513102" description="Cytochrome c domain-containing protein" evidence="5">
    <location>
        <begin position="28"/>
        <end position="1089"/>
    </location>
</feature>
<feature type="domain" description="Cytochrome c" evidence="6">
    <location>
        <begin position="161"/>
        <end position="257"/>
    </location>
</feature>
<gene>
    <name evidence="7" type="ordered locus">AciX8_2283</name>
</gene>
<feature type="domain" description="Cytochrome c" evidence="6">
    <location>
        <begin position="45"/>
        <end position="141"/>
    </location>
</feature>
<dbReference type="RefSeq" id="WP_014265479.1">
    <property type="nucleotide sequence ID" value="NC_016631.1"/>
</dbReference>
<dbReference type="HOGENOM" id="CLU_005632_1_0_0"/>
<protein>
    <recommendedName>
        <fullName evidence="6">Cytochrome c domain-containing protein</fullName>
    </recommendedName>
</protein>
<dbReference type="GO" id="GO:0009055">
    <property type="term" value="F:electron transfer activity"/>
    <property type="evidence" value="ECO:0007669"/>
    <property type="project" value="InterPro"/>
</dbReference>
<evidence type="ECO:0000256" key="5">
    <source>
        <dbReference type="SAM" id="SignalP"/>
    </source>
</evidence>
<keyword evidence="8" id="KW-1185">Reference proteome</keyword>
<dbReference type="InterPro" id="IPR036909">
    <property type="entry name" value="Cyt_c-like_dom_sf"/>
</dbReference>
<dbReference type="Proteomes" id="UP000007113">
    <property type="component" value="Chromosome"/>
</dbReference>
<proteinExistence type="predicted"/>
<keyword evidence="5" id="KW-0732">Signal</keyword>
<dbReference type="AlphaFoldDB" id="G8NW89"/>
<organism evidence="7 8">
    <name type="scientific">Granulicella mallensis (strain ATCC BAA-1857 / DSM 23137 / MP5ACTX8)</name>
    <dbReference type="NCBI Taxonomy" id="682795"/>
    <lineage>
        <taxon>Bacteria</taxon>
        <taxon>Pseudomonadati</taxon>
        <taxon>Acidobacteriota</taxon>
        <taxon>Terriglobia</taxon>
        <taxon>Terriglobales</taxon>
        <taxon>Acidobacteriaceae</taxon>
        <taxon>Granulicella</taxon>
    </lineage>
</organism>
<dbReference type="Gene3D" id="1.10.760.10">
    <property type="entry name" value="Cytochrome c-like domain"/>
    <property type="match status" value="1"/>
</dbReference>
<evidence type="ECO:0000259" key="6">
    <source>
        <dbReference type="PROSITE" id="PS51007"/>
    </source>
</evidence>
<dbReference type="InterPro" id="IPR011444">
    <property type="entry name" value="DUF1549"/>
</dbReference>
<dbReference type="EMBL" id="CP003130">
    <property type="protein sequence ID" value="AEU36601.1"/>
    <property type="molecule type" value="Genomic_DNA"/>
</dbReference>
<sequence>MKNLRIPTQTLIRILGACSFVTISFLAASNTTVHGQASAHAAATPSAEDNTQYFTQKVRPVLAQRCYQCHTTEMAGGLRLDSLDGVLKGGDSGPAMVPGDPEKSLLIKAVRQTGDLKMPPKGDKLADGDIADLVEWVRRGGSWDSAEPSKPVVALLTSAQAKGTPGDDFFETKVRPILANSCGSCHQDRAAGGLSLTSRESILKGGDTGPAIVSGDPEKSLLVQAVHQTGELKMPPKGTKLTAEEVQVLSDWIRMGAPWPQSTAAVRPAGKQITDDMRKFWSFVPLQEPTVPEIKDAQLKAWAKTDIDHFVLAKLEEKGLKPAPMADKRTLLRRATLDLIGLPPTPEEIEAFEKDSSPDAFAKVVDRLLASPHYGERWGRHWLDVARYGDDDIRGLDPRGRGYMPLDGAWVYRDWVIKSINQDMPYDQFVKRQLAGDLMSNHPTAEDLKGTGFLGGAPWIWDQAEPIQGRADERNERIDAVTRGFLGMTVACARCHDHKYDPILAKDYYALGGVFANSTYKEYNFVPDSEVNFWREKFKQANSKDDAAQEYTKTAGEQLSKAYAAQSSAYMVAAWRVAGKPKMKSEDAADQARLDPELLDRWVKFLAKKPLYYPYLKDWQLMIAEGGSEDQAKFLASSFQQRILDLEFKNKAIEDENDKIKAKAGVPTRREKDVKPNQFDTYDEFCPGCTLELKVLPPEEANLYTDLFVRSLSSGEGEEGRGDPALFSFRGWELTRRLGPVEQAYLTSLQGDGGGGRRGAPKDVPEMYPFVHGMADKPKLVDIALDLRGNPHAQGDVVPRAFLTVLGPAGKKPYTQGSGRLQLADDIIASPIASRVFVNRVWKWHFGTGIVNTPDNFGVIGDPPSDPALLEYLATQFQKNGMSLKKLQRMIMLSAVYQQSSKETPDEHVKDPLNRFYSHFSLQRLDAEQLRDSILFVAGDLDTKETGGPATALGIDNDKRTVYAKVSRFRIDPFLQAFDFPNPTFTAEQRFSTNVPVQRLYFMNDPFVYKQAEVLSNRVYPKGNDAARITETYRLLFGRAPTPAELQAGIEFLKTTPDKPGYMVNQEPISAWKEYCRVLFSSNEFEFLN</sequence>
<dbReference type="InterPro" id="IPR011429">
    <property type="entry name" value="Cyt_c_Planctomycete-type"/>
</dbReference>
<dbReference type="Pfam" id="PF07583">
    <property type="entry name" value="PSCyt2"/>
    <property type="match status" value="1"/>
</dbReference>
<evidence type="ECO:0000256" key="4">
    <source>
        <dbReference type="PROSITE-ProRule" id="PRU00433"/>
    </source>
</evidence>
<evidence type="ECO:0000313" key="8">
    <source>
        <dbReference type="Proteomes" id="UP000007113"/>
    </source>
</evidence>
<dbReference type="STRING" id="682795.AciX8_2283"/>